<proteinExistence type="inferred from homology"/>
<dbReference type="InterPro" id="IPR002724">
    <property type="entry name" value="Pyruvoyl-dep_arg_deCO2ase"/>
</dbReference>
<dbReference type="Pfam" id="PF01862">
    <property type="entry name" value="PvlArgDC"/>
    <property type="match status" value="1"/>
</dbReference>
<dbReference type="NCBIfam" id="TIGR00286">
    <property type="entry name" value="pyruvoyl-dependent arginine decarboxylase"/>
    <property type="match status" value="1"/>
</dbReference>
<protein>
    <recommendedName>
        <fullName evidence="6">Pyruvoyl-dependent arginine decarboxylase</fullName>
        <shortName evidence="6">PvlArgDC</shortName>
        <ecNumber evidence="6">4.1.1.19</ecNumber>
    </recommendedName>
    <component>
        <recommendedName>
            <fullName evidence="6">Pyruvoyl-dependent arginine decarboxylase subunit beta</fullName>
        </recommendedName>
    </component>
    <component>
        <recommendedName>
            <fullName evidence="6">Pyruvoyl-dependent arginine decarboxylase subunit alpha</fullName>
        </recommendedName>
    </component>
</protein>
<dbReference type="EC" id="4.1.1.19" evidence="6"/>
<gene>
    <name evidence="6 7" type="primary">pdaD</name>
    <name evidence="7" type="ORF">NARC_10337</name>
</gene>
<dbReference type="GO" id="GO:0006527">
    <property type="term" value="P:L-arginine catabolic process"/>
    <property type="evidence" value="ECO:0007669"/>
    <property type="project" value="InterPro"/>
</dbReference>
<dbReference type="AlphaFoldDB" id="A0A557SZ99"/>
<dbReference type="PANTHER" id="PTHR40438:SF1">
    <property type="entry name" value="PYRUVOYL-DEPENDENT ARGININE DECARBOXYLASE"/>
    <property type="match status" value="1"/>
</dbReference>
<comment type="caution">
    <text evidence="7">The sequence shown here is derived from an EMBL/GenBank/DDBJ whole genome shotgun (WGS) entry which is preliminary data.</text>
</comment>
<dbReference type="EMBL" id="VOAH01000001">
    <property type="protein sequence ID" value="TVP41931.1"/>
    <property type="molecule type" value="Genomic_DNA"/>
</dbReference>
<dbReference type="Proteomes" id="UP000315289">
    <property type="component" value="Unassembled WGS sequence"/>
</dbReference>
<dbReference type="HAMAP" id="MF_01404">
    <property type="entry name" value="PvlArgDC"/>
    <property type="match status" value="1"/>
</dbReference>
<dbReference type="GO" id="GO:0008792">
    <property type="term" value="F:arginine decarboxylase activity"/>
    <property type="evidence" value="ECO:0007669"/>
    <property type="project" value="UniProtKB-UniRule"/>
</dbReference>
<dbReference type="SFLD" id="SFLDG01170">
    <property type="entry name" value="Pyruvoyl-dependent_arginine_de"/>
    <property type="match status" value="1"/>
</dbReference>
<feature type="modified residue" description="Pyruvic acid (Ser)" evidence="6">
    <location>
        <position position="59"/>
    </location>
</feature>
<keyword evidence="8" id="KW-1185">Reference proteome</keyword>
<dbReference type="PANTHER" id="PTHR40438">
    <property type="entry name" value="PYRUVOYL-DEPENDENT ARGININE DECARBOXYLASE"/>
    <property type="match status" value="1"/>
</dbReference>
<feature type="chain" id="PRO_5023340290" description="Pyruvoyl-dependent arginine decarboxylase subunit alpha" evidence="6">
    <location>
        <begin position="59"/>
        <end position="198"/>
    </location>
</feature>
<reference evidence="7 8" key="1">
    <citation type="journal article" date="2019" name="Front. Microbiol.">
        <title>Ammonia Oxidation by the Arctic Terrestrial Thaumarchaeote Candidatus Nitrosocosmicus arcticus Is Stimulated by Increasing Temperatures.</title>
        <authorList>
            <person name="Alves R.J.E."/>
            <person name="Kerou M."/>
            <person name="Zappe A."/>
            <person name="Bittner R."/>
            <person name="Abby S.S."/>
            <person name="Schmidt H.A."/>
            <person name="Pfeifer K."/>
            <person name="Schleper C."/>
        </authorList>
    </citation>
    <scope>NUCLEOTIDE SEQUENCE [LARGE SCALE GENOMIC DNA]</scope>
    <source>
        <strain evidence="7 8">Kfb</strain>
    </source>
</reference>
<accession>A0A557SZ99</accession>
<organism evidence="7 8">
    <name type="scientific">Candidatus Nitrosocosmicus arcticus</name>
    <dbReference type="NCBI Taxonomy" id="2035267"/>
    <lineage>
        <taxon>Archaea</taxon>
        <taxon>Nitrososphaerota</taxon>
        <taxon>Nitrososphaeria</taxon>
        <taxon>Nitrososphaerales</taxon>
        <taxon>Nitrososphaeraceae</taxon>
        <taxon>Candidatus Nitrosocosmicus</taxon>
    </lineage>
</organism>
<keyword evidence="4 6" id="KW-0670">Pyruvate</keyword>
<dbReference type="SFLD" id="SFLDS00055">
    <property type="entry name" value="Pyruvoyl-Dependent_Histidine/A"/>
    <property type="match status" value="1"/>
</dbReference>
<evidence type="ECO:0000313" key="8">
    <source>
        <dbReference type="Proteomes" id="UP000315289"/>
    </source>
</evidence>
<evidence type="ECO:0000256" key="5">
    <source>
        <dbReference type="ARBA" id="ARBA00049309"/>
    </source>
</evidence>
<keyword evidence="2 6" id="KW-0210">Decarboxylase</keyword>
<evidence type="ECO:0000256" key="2">
    <source>
        <dbReference type="ARBA" id="ARBA00022793"/>
    </source>
</evidence>
<dbReference type="Gene3D" id="3.30.60.30">
    <property type="match status" value="1"/>
</dbReference>
<evidence type="ECO:0000256" key="6">
    <source>
        <dbReference type="HAMAP-Rule" id="MF_01404"/>
    </source>
</evidence>
<dbReference type="Gene3D" id="3.50.20.10">
    <property type="entry name" value="Pyruvoyl-Dependent Histidine Decarboxylase, subunit B"/>
    <property type="match status" value="1"/>
</dbReference>
<feature type="site" description="Cleavage (non-hydrolytic)" evidence="6">
    <location>
        <begin position="58"/>
        <end position="59"/>
    </location>
</feature>
<evidence type="ECO:0000313" key="7">
    <source>
        <dbReference type="EMBL" id="TVP41931.1"/>
    </source>
</evidence>
<keyword evidence="3 6" id="KW-0456">Lyase</keyword>
<dbReference type="InterPro" id="IPR016105">
    <property type="entry name" value="Pyr-dep_his/arg-deCO2ase_sand"/>
</dbReference>
<evidence type="ECO:0000256" key="1">
    <source>
        <dbReference type="ARBA" id="ARBA00007412"/>
    </source>
</evidence>
<name>A0A557SZ99_9ARCH</name>
<evidence type="ECO:0000256" key="3">
    <source>
        <dbReference type="ARBA" id="ARBA00023239"/>
    </source>
</evidence>
<comment type="similarity">
    <text evidence="1 6">Belongs to the PdaD family.</text>
</comment>
<comment type="catalytic activity">
    <reaction evidence="5 6">
        <text>L-arginine + H(+) = agmatine + CO2</text>
        <dbReference type="Rhea" id="RHEA:17641"/>
        <dbReference type="ChEBI" id="CHEBI:15378"/>
        <dbReference type="ChEBI" id="CHEBI:16526"/>
        <dbReference type="ChEBI" id="CHEBI:32682"/>
        <dbReference type="ChEBI" id="CHEBI:58145"/>
        <dbReference type="EC" id="4.1.1.19"/>
    </reaction>
</comment>
<dbReference type="SUPFAM" id="SSF56271">
    <property type="entry name" value="Pyruvoyl-dependent histidine and arginine decarboxylases"/>
    <property type="match status" value="1"/>
</dbReference>
<feature type="chain" id="PRO_5023340291" description="Pyruvoyl-dependent arginine decarboxylase subunit beta" evidence="6">
    <location>
        <begin position="1"/>
        <end position="58"/>
    </location>
</feature>
<evidence type="ECO:0000256" key="4">
    <source>
        <dbReference type="ARBA" id="ARBA00023317"/>
    </source>
</evidence>
<sequence length="198" mass="21817">MDAKHESSKKIPLSNPMSYLPKIMFFTKGRGTHKDYLTSFELALRDASISDLNLVSVSSIKPPQCKIVNKEEGRKYLKPGQIVFTVMARSSTNEPNRLIAASIGLARPADDAQYGYLSEHHSTGETAVKAGDYAEDLAMEMLATTIGLPTDPTLTWDQNEEQWKLSGKIYKTQNFTQSAAGNKDGMWTTVISAAVLIL</sequence>
<comment type="cofactor">
    <cofactor evidence="6">
        <name>pyruvate</name>
        <dbReference type="ChEBI" id="CHEBI:15361"/>
    </cofactor>
    <text evidence="6">Binds 1 pyruvoyl group covalently per subunit.</text>
</comment>
<dbReference type="InterPro" id="IPR016104">
    <property type="entry name" value="Pyr-dep_his/arg-deCO2ase"/>
</dbReference>
<dbReference type="PIRSF" id="PIRSF005216">
    <property type="entry name" value="Pyruvoyl-dep_arg_deCO2ase"/>
    <property type="match status" value="1"/>
</dbReference>